<evidence type="ECO:0000256" key="6">
    <source>
        <dbReference type="ARBA" id="ARBA00022723"/>
    </source>
</evidence>
<dbReference type="InterPro" id="IPR015422">
    <property type="entry name" value="PyrdxlP-dep_Trfase_small"/>
</dbReference>
<evidence type="ECO:0000256" key="8">
    <source>
        <dbReference type="ARBA" id="ARBA00023004"/>
    </source>
</evidence>
<evidence type="ECO:0000313" key="13">
    <source>
        <dbReference type="Proteomes" id="UP000289411"/>
    </source>
</evidence>
<comment type="similarity">
    <text evidence="3">Belongs to the class-V pyridoxal-phosphate-dependent aminotransferase family. NifS/IscS subfamily.</text>
</comment>
<dbReference type="GO" id="GO:0051536">
    <property type="term" value="F:iron-sulfur cluster binding"/>
    <property type="evidence" value="ECO:0007669"/>
    <property type="project" value="UniProtKB-KW"/>
</dbReference>
<feature type="domain" description="Aminotransferase class V" evidence="11">
    <location>
        <begin position="10"/>
        <end position="364"/>
    </location>
</feature>
<comment type="catalytic activity">
    <reaction evidence="10">
        <text>(sulfur carrier)-H + L-cysteine = (sulfur carrier)-SH + L-alanine</text>
        <dbReference type="Rhea" id="RHEA:43892"/>
        <dbReference type="Rhea" id="RHEA-COMP:14737"/>
        <dbReference type="Rhea" id="RHEA-COMP:14739"/>
        <dbReference type="ChEBI" id="CHEBI:29917"/>
        <dbReference type="ChEBI" id="CHEBI:35235"/>
        <dbReference type="ChEBI" id="CHEBI:57972"/>
        <dbReference type="ChEBI" id="CHEBI:64428"/>
        <dbReference type="EC" id="2.8.1.7"/>
    </reaction>
</comment>
<name>A0A4Q2RBX1_9HYPH</name>
<evidence type="ECO:0000256" key="10">
    <source>
        <dbReference type="ARBA" id="ARBA00050776"/>
    </source>
</evidence>
<accession>A0A4Q2RBX1</accession>
<keyword evidence="12" id="KW-0032">Aminotransferase</keyword>
<dbReference type="SUPFAM" id="SSF53383">
    <property type="entry name" value="PLP-dependent transferases"/>
    <property type="match status" value="1"/>
</dbReference>
<keyword evidence="6" id="KW-0479">Metal-binding</keyword>
<dbReference type="InterPro" id="IPR015424">
    <property type="entry name" value="PyrdxlP-dep_Trfase"/>
</dbReference>
<dbReference type="AlphaFoldDB" id="A0A4Q2RBX1"/>
<organism evidence="12 13">
    <name type="scientific">Lichenibacterium ramalinae</name>
    <dbReference type="NCBI Taxonomy" id="2316527"/>
    <lineage>
        <taxon>Bacteria</taxon>
        <taxon>Pseudomonadati</taxon>
        <taxon>Pseudomonadota</taxon>
        <taxon>Alphaproteobacteria</taxon>
        <taxon>Hyphomicrobiales</taxon>
        <taxon>Lichenihabitantaceae</taxon>
        <taxon>Lichenibacterium</taxon>
    </lineage>
</organism>
<dbReference type="OrthoDB" id="9808002at2"/>
<dbReference type="Gene3D" id="1.10.260.50">
    <property type="match status" value="1"/>
</dbReference>
<reference evidence="12 13" key="1">
    <citation type="submission" date="2018-09" db="EMBL/GenBank/DDBJ databases">
        <authorList>
            <person name="Grouzdev D.S."/>
            <person name="Krutkina M.S."/>
        </authorList>
    </citation>
    <scope>NUCLEOTIDE SEQUENCE [LARGE SCALE GENOMIC DNA]</scope>
    <source>
        <strain evidence="12 13">RmlP001</strain>
    </source>
</reference>
<dbReference type="GO" id="GO:0046872">
    <property type="term" value="F:metal ion binding"/>
    <property type="evidence" value="ECO:0007669"/>
    <property type="project" value="UniProtKB-KW"/>
</dbReference>
<dbReference type="Pfam" id="PF00266">
    <property type="entry name" value="Aminotran_5"/>
    <property type="match status" value="1"/>
</dbReference>
<dbReference type="Proteomes" id="UP000289411">
    <property type="component" value="Unassembled WGS sequence"/>
</dbReference>
<comment type="function">
    <text evidence="2">Catalyzes the removal of elemental sulfur atoms from cysteine to produce alanine. Seems to participate in the biosynthesis of the nitrogenase metalloclusters by providing the inorganic sulfur required for the Fe-S core formation.</text>
</comment>
<comment type="cofactor">
    <cofactor evidence="1">
        <name>pyridoxal 5'-phosphate</name>
        <dbReference type="ChEBI" id="CHEBI:597326"/>
    </cofactor>
</comment>
<dbReference type="RefSeq" id="WP_129219173.1">
    <property type="nucleotide sequence ID" value="NZ_QYBC01000008.1"/>
</dbReference>
<dbReference type="PIRSF" id="PIRSF005572">
    <property type="entry name" value="NifS"/>
    <property type="match status" value="1"/>
</dbReference>
<reference evidence="12 13" key="2">
    <citation type="submission" date="2019-02" db="EMBL/GenBank/DDBJ databases">
        <title>'Lichenibacterium ramalinii' gen. nov. sp. nov., 'Lichenibacterium minor' gen. nov. sp. nov.</title>
        <authorList>
            <person name="Pankratov T."/>
        </authorList>
    </citation>
    <scope>NUCLEOTIDE SEQUENCE [LARGE SCALE GENOMIC DNA]</scope>
    <source>
        <strain evidence="12 13">RmlP001</strain>
    </source>
</reference>
<protein>
    <recommendedName>
        <fullName evidence="4">Cysteine desulfurase</fullName>
    </recommendedName>
</protein>
<keyword evidence="8" id="KW-0408">Iron</keyword>
<keyword evidence="9" id="KW-0411">Iron-sulfur</keyword>
<proteinExistence type="inferred from homology"/>
<keyword evidence="5 12" id="KW-0808">Transferase</keyword>
<dbReference type="GO" id="GO:0031071">
    <property type="term" value="F:cysteine desulfurase activity"/>
    <property type="evidence" value="ECO:0007669"/>
    <property type="project" value="UniProtKB-EC"/>
</dbReference>
<dbReference type="PANTHER" id="PTHR11601">
    <property type="entry name" value="CYSTEINE DESULFURYLASE FAMILY MEMBER"/>
    <property type="match status" value="1"/>
</dbReference>
<gene>
    <name evidence="12" type="ORF">D3272_10720</name>
</gene>
<keyword evidence="13" id="KW-1185">Reference proteome</keyword>
<evidence type="ECO:0000256" key="7">
    <source>
        <dbReference type="ARBA" id="ARBA00022898"/>
    </source>
</evidence>
<evidence type="ECO:0000256" key="1">
    <source>
        <dbReference type="ARBA" id="ARBA00001933"/>
    </source>
</evidence>
<dbReference type="PANTHER" id="PTHR11601:SF34">
    <property type="entry name" value="CYSTEINE DESULFURASE"/>
    <property type="match status" value="1"/>
</dbReference>
<evidence type="ECO:0000256" key="5">
    <source>
        <dbReference type="ARBA" id="ARBA00022679"/>
    </source>
</evidence>
<dbReference type="InterPro" id="IPR015421">
    <property type="entry name" value="PyrdxlP-dep_Trfase_major"/>
</dbReference>
<comment type="caution">
    <text evidence="12">The sequence shown here is derived from an EMBL/GenBank/DDBJ whole genome shotgun (WGS) entry which is preliminary data.</text>
</comment>
<evidence type="ECO:0000256" key="4">
    <source>
        <dbReference type="ARBA" id="ARBA00013558"/>
    </source>
</evidence>
<evidence type="ECO:0000259" key="11">
    <source>
        <dbReference type="Pfam" id="PF00266"/>
    </source>
</evidence>
<dbReference type="Gene3D" id="3.90.1150.10">
    <property type="entry name" value="Aspartate Aminotransferase, domain 1"/>
    <property type="match status" value="1"/>
</dbReference>
<keyword evidence="7" id="KW-0663">Pyridoxal phosphate</keyword>
<dbReference type="EMBL" id="QYBC01000008">
    <property type="protein sequence ID" value="RYB04941.1"/>
    <property type="molecule type" value="Genomic_DNA"/>
</dbReference>
<dbReference type="InterPro" id="IPR016454">
    <property type="entry name" value="Cysteine_dSase"/>
</dbReference>
<dbReference type="GO" id="GO:0008483">
    <property type="term" value="F:transaminase activity"/>
    <property type="evidence" value="ECO:0007669"/>
    <property type="project" value="UniProtKB-KW"/>
</dbReference>
<evidence type="ECO:0000313" key="12">
    <source>
        <dbReference type="EMBL" id="RYB04941.1"/>
    </source>
</evidence>
<evidence type="ECO:0000256" key="3">
    <source>
        <dbReference type="ARBA" id="ARBA00006490"/>
    </source>
</evidence>
<sequence>MTGQPARPRVYLDHNATAPLRPEARAAAGAAMDLACNPSSVHAEGRRARALVEEARSRVASLVGAAPAGVVFTSGATEAAAFALTPDLGGDGRRGFGRLLVCATDHAAVLHGHRFQRDAVTVLPVLPDGLLDRDALGDALAAGGPALVAVQAANNETGVIQPVREIAATVRSAGGMLVCDAVQAAGRIDCRDFGADVLLLSGHKLGGLAGAGAAVAATPDVVWGAAMLRGGGQERGRRAGTENVAAIAAFGAAAAASAPGPAVGALRDRFEAALLALAPDAEIFGRGAPRLPNTSAFAVPGVVAERLLMALDLDGVAVSSGSACASGKVAGSHVLDAMKVKTDFTSGAIRVSFGWDSVAADVDRIVHVLGTALHRMRRGRLRAAA</sequence>
<evidence type="ECO:0000256" key="9">
    <source>
        <dbReference type="ARBA" id="ARBA00023014"/>
    </source>
</evidence>
<dbReference type="InterPro" id="IPR000192">
    <property type="entry name" value="Aminotrans_V_dom"/>
</dbReference>
<dbReference type="Gene3D" id="3.40.640.10">
    <property type="entry name" value="Type I PLP-dependent aspartate aminotransferase-like (Major domain)"/>
    <property type="match status" value="1"/>
</dbReference>
<evidence type="ECO:0000256" key="2">
    <source>
        <dbReference type="ARBA" id="ARBA00003120"/>
    </source>
</evidence>